<dbReference type="HAMAP" id="MF_03105">
    <property type="entry name" value="Mdm34"/>
    <property type="match status" value="1"/>
</dbReference>
<evidence type="ECO:0000256" key="5">
    <source>
        <dbReference type="ARBA" id="ARBA00022787"/>
    </source>
</evidence>
<evidence type="ECO:0000256" key="1">
    <source>
        <dbReference type="ARBA" id="ARBA00004370"/>
    </source>
</evidence>
<dbReference type="GO" id="GO:1990456">
    <property type="term" value="P:mitochondrion-endoplasmic reticulum membrane tethering"/>
    <property type="evidence" value="ECO:0007669"/>
    <property type="project" value="TreeGrafter"/>
</dbReference>
<evidence type="ECO:0000256" key="10">
    <source>
        <dbReference type="HAMAP-Rule" id="MF_03105"/>
    </source>
</evidence>
<reference evidence="13 14" key="1">
    <citation type="submission" date="2015-12" db="EMBL/GenBank/DDBJ databases">
        <title>Draft genome sequence of Moniliophthora roreri, the causal agent of frosty pod rot of cacao.</title>
        <authorList>
            <person name="Aime M.C."/>
            <person name="Diaz-Valderrama J.R."/>
            <person name="Kijpornyongpan T."/>
            <person name="Phillips-Mora W."/>
        </authorList>
    </citation>
    <scope>NUCLEOTIDE SEQUENCE [LARGE SCALE GENOMIC DNA]</scope>
    <source>
        <strain evidence="13 14">MCA 2952</strain>
    </source>
</reference>
<proteinExistence type="inferred from homology"/>
<evidence type="ECO:0000313" key="13">
    <source>
        <dbReference type="EMBL" id="KTB38369.1"/>
    </source>
</evidence>
<comment type="caution">
    <text evidence="13">The sequence shown here is derived from an EMBL/GenBank/DDBJ whole genome shotgun (WGS) entry which is preliminary data.</text>
</comment>
<feature type="compositionally biased region" description="Low complexity" evidence="11">
    <location>
        <begin position="365"/>
        <end position="375"/>
    </location>
</feature>
<dbReference type="GO" id="GO:0032865">
    <property type="term" value="C:ERMES complex"/>
    <property type="evidence" value="ECO:0007669"/>
    <property type="project" value="UniProtKB-UniRule"/>
</dbReference>
<organism evidence="13 14">
    <name type="scientific">Moniliophthora roreri</name>
    <name type="common">Frosty pod rot fungus</name>
    <name type="synonym">Monilia roreri</name>
    <dbReference type="NCBI Taxonomy" id="221103"/>
    <lineage>
        <taxon>Eukaryota</taxon>
        <taxon>Fungi</taxon>
        <taxon>Dikarya</taxon>
        <taxon>Basidiomycota</taxon>
        <taxon>Agaricomycotina</taxon>
        <taxon>Agaricomycetes</taxon>
        <taxon>Agaricomycetidae</taxon>
        <taxon>Agaricales</taxon>
        <taxon>Marasmiineae</taxon>
        <taxon>Marasmiaceae</taxon>
        <taxon>Moniliophthora</taxon>
    </lineage>
</organism>
<dbReference type="InterPro" id="IPR058825">
    <property type="entry name" value="MDM34_N"/>
</dbReference>
<dbReference type="InterPro" id="IPR027536">
    <property type="entry name" value="MDM34"/>
</dbReference>
<comment type="similarity">
    <text evidence="10">Belongs to the MDM34 family.</text>
</comment>
<evidence type="ECO:0000256" key="7">
    <source>
        <dbReference type="ARBA" id="ARBA00023121"/>
    </source>
</evidence>
<keyword evidence="4 10" id="KW-0812">Transmembrane</keyword>
<comment type="subcellular location">
    <subcellularLocation>
        <location evidence="1">Membrane</location>
    </subcellularLocation>
    <subcellularLocation>
        <location evidence="10">Mitochondrion outer membrane</location>
        <topology evidence="10">Multi-pass membrane protein</topology>
    </subcellularLocation>
    <text evidence="10">The ERMES/MDM complex localizes to a few discrete foci (around 10 per single cell), that represent mitochondria-endoplasmic reticulum junctions. These foci are often found next to mtDNA nucleoids.</text>
</comment>
<keyword evidence="7" id="KW-0446">Lipid-binding</keyword>
<feature type="region of interest" description="Disordered" evidence="11">
    <location>
        <begin position="500"/>
        <end position="555"/>
    </location>
</feature>
<dbReference type="CDD" id="cd21673">
    <property type="entry name" value="SMP_Mdm34"/>
    <property type="match status" value="1"/>
</dbReference>
<evidence type="ECO:0000256" key="8">
    <source>
        <dbReference type="ARBA" id="ARBA00023128"/>
    </source>
</evidence>
<feature type="domain" description="SMP-LTD" evidence="12">
    <location>
        <begin position="1"/>
        <end position="194"/>
    </location>
</feature>
<dbReference type="GO" id="GO:0015914">
    <property type="term" value="P:phospholipid transport"/>
    <property type="evidence" value="ECO:0007669"/>
    <property type="project" value="TreeGrafter"/>
</dbReference>
<evidence type="ECO:0000259" key="12">
    <source>
        <dbReference type="PROSITE" id="PS51847"/>
    </source>
</evidence>
<evidence type="ECO:0000256" key="9">
    <source>
        <dbReference type="ARBA" id="ARBA00023136"/>
    </source>
</evidence>
<comment type="domain">
    <text evidence="10">Lacks alpha-helical transmembrane segments, suggesting that it resides in the membrane via beta-sheet conformations similar to those predicted for other outer membrane proteins and porin.</text>
</comment>
<dbReference type="GO" id="GO:0008289">
    <property type="term" value="F:lipid binding"/>
    <property type="evidence" value="ECO:0007669"/>
    <property type="project" value="UniProtKB-KW"/>
</dbReference>
<keyword evidence="6" id="KW-0445">Lipid transport</keyword>
<dbReference type="PANTHER" id="PTHR28185:SF1">
    <property type="entry name" value="MITOCHONDRIAL DISTRIBUTION AND MORPHOLOGY PROTEIN 34"/>
    <property type="match status" value="1"/>
</dbReference>
<protein>
    <recommendedName>
        <fullName evidence="10">Mitochondrial distribution and morphology protein 34</fullName>
    </recommendedName>
</protein>
<dbReference type="PROSITE" id="PS51847">
    <property type="entry name" value="SMP"/>
    <property type="match status" value="1"/>
</dbReference>
<feature type="region of interest" description="Disordered" evidence="11">
    <location>
        <begin position="365"/>
        <end position="384"/>
    </location>
</feature>
<dbReference type="AlphaFoldDB" id="A0A0W0FQ35"/>
<evidence type="ECO:0000256" key="11">
    <source>
        <dbReference type="SAM" id="MobiDB-lite"/>
    </source>
</evidence>
<feature type="compositionally biased region" description="Low complexity" evidence="11">
    <location>
        <begin position="677"/>
        <end position="690"/>
    </location>
</feature>
<keyword evidence="2" id="KW-0813">Transport</keyword>
<keyword evidence="3 10" id="KW-1134">Transmembrane beta strand</keyword>
<feature type="region of interest" description="Disordered" evidence="11">
    <location>
        <begin position="630"/>
        <end position="695"/>
    </location>
</feature>
<keyword evidence="5 10" id="KW-1000">Mitochondrion outer membrane</keyword>
<comment type="function">
    <text evidence="10">Component of the ERMES/MDM complex, which serves as a molecular tether to connect the endoplasmic reticulum (ER) and mitochondria. Components of this complex are involved in the control of mitochondrial shape and protein biogenesis, and function in nonvesicular lipid trafficking between the ER and mitochondria. MDM34 is required for the interaction of the ER-resident membrane protein MMM1 and the outer mitochondrial membrane-resident beta-barrel protein MDM10.</text>
</comment>
<dbReference type="Pfam" id="PF26545">
    <property type="entry name" value="Mdm34_N"/>
    <property type="match status" value="1"/>
</dbReference>
<accession>A0A0W0FQ35</accession>
<feature type="compositionally biased region" description="Polar residues" evidence="11">
    <location>
        <begin position="511"/>
        <end position="521"/>
    </location>
</feature>
<dbReference type="eggNOG" id="ENOG502QT3W">
    <property type="taxonomic scope" value="Eukaryota"/>
</dbReference>
<dbReference type="EMBL" id="LATX01001768">
    <property type="protein sequence ID" value="KTB38369.1"/>
    <property type="molecule type" value="Genomic_DNA"/>
</dbReference>
<evidence type="ECO:0000313" key="14">
    <source>
        <dbReference type="Proteomes" id="UP000054988"/>
    </source>
</evidence>
<keyword evidence="8 10" id="KW-0496">Mitochondrion</keyword>
<evidence type="ECO:0000256" key="4">
    <source>
        <dbReference type="ARBA" id="ARBA00022692"/>
    </source>
</evidence>
<feature type="region of interest" description="Disordered" evidence="11">
    <location>
        <begin position="244"/>
        <end position="290"/>
    </location>
</feature>
<name>A0A0W0FQ35_MONRR</name>
<dbReference type="PANTHER" id="PTHR28185">
    <property type="entry name" value="MITOCHONDRIAL DISTRIBUTION AND MORPHOLOGY PROTEIN 34"/>
    <property type="match status" value="1"/>
</dbReference>
<evidence type="ECO:0000256" key="2">
    <source>
        <dbReference type="ARBA" id="ARBA00022448"/>
    </source>
</evidence>
<gene>
    <name evidence="10" type="primary">MDM34</name>
    <name evidence="13" type="ORF">WG66_9066</name>
</gene>
<keyword evidence="9 10" id="KW-0472">Membrane</keyword>
<evidence type="ECO:0000256" key="6">
    <source>
        <dbReference type="ARBA" id="ARBA00023055"/>
    </source>
</evidence>
<evidence type="ECO:0000256" key="3">
    <source>
        <dbReference type="ARBA" id="ARBA00022452"/>
    </source>
</evidence>
<feature type="region of interest" description="Disordered" evidence="11">
    <location>
        <begin position="206"/>
        <end position="225"/>
    </location>
</feature>
<dbReference type="GO" id="GO:0007005">
    <property type="term" value="P:mitochondrion organization"/>
    <property type="evidence" value="ECO:0007669"/>
    <property type="project" value="InterPro"/>
</dbReference>
<sequence>MSFTFNWPRFSDQFHYDAIQMLNNALNKGSKPPVIADKIEVVELEMGTEPPELEIREIGELTMDQFRGIFRLSYSGDAHLVLKTKVQANPLNHKQPDIHLMAGNKGMLAARQPLVVPMLLRLSHFKLRSIVVLVVSKQKGITLVFKTDPLQNVDINSTFDSIAVIQKFIQKEIEGQLRQMFREDLPGIIHRLSQQWVKAKIEAPYLSKRPPPTTRQPSAPAPLSFQNVAGVPSIEDLHRLRHRSSMESGGLRKPSVARSSYSSSSRPTAMAAGARSLPPPSLAPQEIPESTFPDLENFDPTYGLRPEGLPTKSLFKGFGGLFTPTKGLAELMEEESEEDGETAMYDYDDSSTTYDVVDWEGGLSGLSRGSSSELSPTEQVEEHHNVEYETIPAVGGGTIVRPRVFHSQSMIQPSPDVNPAPLTRNSRLSRSHDSIASALHSGMVLSPNANLGQRRPNSSYNPYFPESATGITSGVGLRTAHSYHGTPLASPQIAPAFLSQSGSRRPVTPDSLETQQSYSSGDHTRTLLTPPEDESLPMQIPYRRPSSRRSSVSSMSNLDPRYSMLISPTSANFADFLSNDIGDPTPKIVLRPSPLNNTLSKLSTLSHSNHTLSPYTRSLEHFTVRSVPPRYTGGLSGSSGISLDRQPVKAKRKRTYHIGGSKKTTPPPEASSPQSETTTTPADLPTGTTTSDFDISDMDRYFRDGAASDRETHGNHLLHPIPGPFTGSPTIHPRHFRLRTSYIHPE</sequence>
<dbReference type="InterPro" id="IPR031468">
    <property type="entry name" value="SMP_LBD"/>
</dbReference>
<dbReference type="Proteomes" id="UP000054988">
    <property type="component" value="Unassembled WGS sequence"/>
</dbReference>
<comment type="subunit">
    <text evidence="10">Component of the ER-mitochondria encounter structure (ERMES) or MDM complex, composed of MMM1, MDM10, MDM12 and MDM34.</text>
</comment>